<comment type="caution">
    <text evidence="1">The sequence shown here is derived from an EMBL/GenBank/DDBJ whole genome shotgun (WGS) entry which is preliminary data.</text>
</comment>
<dbReference type="AlphaFoldDB" id="A0A364NR06"/>
<reference evidence="1 2" key="1">
    <citation type="submission" date="2018-06" db="EMBL/GenBank/DDBJ databases">
        <title>Nitrincola tibetense sp. nov., isolated from Lake XuguoCo on Tibetan Plateau.</title>
        <authorList>
            <person name="Xing P."/>
        </authorList>
    </citation>
    <scope>NUCLEOTIDE SEQUENCE [LARGE SCALE GENOMIC DNA]</scope>
    <source>
        <strain evidence="2">xg18</strain>
    </source>
</reference>
<dbReference type="OrthoDB" id="7843074at2"/>
<accession>A0A364NR06</accession>
<dbReference type="Gene3D" id="2.60.120.10">
    <property type="entry name" value="Jelly Rolls"/>
    <property type="match status" value="1"/>
</dbReference>
<organism evidence="1 2">
    <name type="scientific">Nitrincola tibetensis</name>
    <dbReference type="NCBI Taxonomy" id="2219697"/>
    <lineage>
        <taxon>Bacteria</taxon>
        <taxon>Pseudomonadati</taxon>
        <taxon>Pseudomonadota</taxon>
        <taxon>Gammaproteobacteria</taxon>
        <taxon>Oceanospirillales</taxon>
        <taxon>Oceanospirillaceae</taxon>
        <taxon>Nitrincola</taxon>
    </lineage>
</organism>
<evidence type="ECO:0000313" key="1">
    <source>
        <dbReference type="EMBL" id="RAU19462.1"/>
    </source>
</evidence>
<gene>
    <name evidence="1" type="ORF">DN062_04200</name>
</gene>
<dbReference type="InterPro" id="IPR014710">
    <property type="entry name" value="RmlC-like_jellyroll"/>
</dbReference>
<proteinExistence type="predicted"/>
<sequence>MDTYKFNDKEINWQRLEAFDNFQYFILNIDKTNKIIDLLFKFEANSPIVLHRHCALNHTFVVEGEHCIYNADGTLKEVRPTGSYTVSPPDIEPHRECGGNQPTVVFFSIRDPGNTTYEILDDNQNIIATFGLAEFEGLQALQNK</sequence>
<evidence type="ECO:0000313" key="2">
    <source>
        <dbReference type="Proteomes" id="UP000250744"/>
    </source>
</evidence>
<keyword evidence="2" id="KW-1185">Reference proteome</keyword>
<name>A0A364NR06_9GAMM</name>
<dbReference type="SUPFAM" id="SSF51182">
    <property type="entry name" value="RmlC-like cupins"/>
    <property type="match status" value="1"/>
</dbReference>
<dbReference type="Proteomes" id="UP000250744">
    <property type="component" value="Unassembled WGS sequence"/>
</dbReference>
<protein>
    <submittedName>
        <fullName evidence="1">Regulator</fullName>
    </submittedName>
</protein>
<dbReference type="InterPro" id="IPR011051">
    <property type="entry name" value="RmlC_Cupin_sf"/>
</dbReference>
<dbReference type="EMBL" id="QKRX01000002">
    <property type="protein sequence ID" value="RAU19462.1"/>
    <property type="molecule type" value="Genomic_DNA"/>
</dbReference>
<dbReference type="RefSeq" id="WP_112157808.1">
    <property type="nucleotide sequence ID" value="NZ_QKRX01000002.1"/>
</dbReference>